<dbReference type="EMBL" id="BAABBB010000015">
    <property type="protein sequence ID" value="GAA3539961.1"/>
    <property type="molecule type" value="Genomic_DNA"/>
</dbReference>
<keyword evidence="4" id="KW-1185">Reference proteome</keyword>
<accession>A0ABP6VR79</accession>
<keyword evidence="2" id="KW-1133">Transmembrane helix</keyword>
<dbReference type="Pfam" id="PF14333">
    <property type="entry name" value="DUF4389"/>
    <property type="match status" value="2"/>
</dbReference>
<feature type="transmembrane region" description="Helical" evidence="2">
    <location>
        <begin position="28"/>
        <end position="58"/>
    </location>
</feature>
<feature type="transmembrane region" description="Helical" evidence="2">
    <location>
        <begin position="158"/>
        <end position="176"/>
    </location>
</feature>
<gene>
    <name evidence="3" type="ORF">GCM10022263_29280</name>
</gene>
<protein>
    <recommendedName>
        <fullName evidence="5">DUF4389 domain-containing protein</fullName>
    </recommendedName>
</protein>
<evidence type="ECO:0000256" key="2">
    <source>
        <dbReference type="SAM" id="Phobius"/>
    </source>
</evidence>
<feature type="transmembrane region" description="Helical" evidence="2">
    <location>
        <begin position="125"/>
        <end position="146"/>
    </location>
</feature>
<keyword evidence="2" id="KW-0472">Membrane</keyword>
<dbReference type="InterPro" id="IPR025498">
    <property type="entry name" value="DUF4389"/>
</dbReference>
<keyword evidence="2" id="KW-0812">Transmembrane</keyword>
<evidence type="ECO:0000256" key="1">
    <source>
        <dbReference type="SAM" id="MobiDB-lite"/>
    </source>
</evidence>
<evidence type="ECO:0000313" key="4">
    <source>
        <dbReference type="Proteomes" id="UP001500301"/>
    </source>
</evidence>
<dbReference type="Proteomes" id="UP001500301">
    <property type="component" value="Unassembled WGS sequence"/>
</dbReference>
<name>A0ABP6VR79_9ACTN</name>
<organism evidence="3 4">
    <name type="scientific">Nocardioides daeguensis</name>
    <dbReference type="NCBI Taxonomy" id="908359"/>
    <lineage>
        <taxon>Bacteria</taxon>
        <taxon>Bacillati</taxon>
        <taxon>Actinomycetota</taxon>
        <taxon>Actinomycetes</taxon>
        <taxon>Propionibacteriales</taxon>
        <taxon>Nocardioidaceae</taxon>
        <taxon>Nocardioides</taxon>
    </lineage>
</organism>
<sequence>MMSSPRCPARLDASLQPRLSRWLWLVKWLLAIPHFVVLAFLWLAFLVLSVVALVAIVVTGRYPRAAFDFNVGVLRWTWRVAYYAYGGLGTDQYPPFTLAERADDAAHLDVDYPERLSRGLALVKWWLLAIPHYVVVGFFLGGGWYVVSGSDDDRRMGAWGLIQVLVLIAGVALLFTGRYPRGIHDLVVGLNRWVLRVTAYACLMTDQYPPFRLDLGGSEPDPGGALAPEPGRVPSPPPAAPPTAPPSAPRGWGAGRVVAVVAACLALLAALGLIAAGTTALVVDRSARDADGYLTTSAIHLRAPGHALVSEDLEIEGAGAAVELPERLVGDVRVSARLDDGEVFIGIAESDAAAAYLAGVGHSSVTGPVDGEDGPVYDVTAGGPPSVLPEKAGIWRESAAGSRRQQVTFTPREGSWTVVVMRADGAAPVEPSVTAGATLPVLDDLAAGLLVGGLVLLAGGGVALLLALRRP</sequence>
<comment type="caution">
    <text evidence="3">The sequence shown here is derived from an EMBL/GenBank/DDBJ whole genome shotgun (WGS) entry which is preliminary data.</text>
</comment>
<proteinExistence type="predicted"/>
<feature type="transmembrane region" description="Helical" evidence="2">
    <location>
        <begin position="445"/>
        <end position="468"/>
    </location>
</feature>
<evidence type="ECO:0008006" key="5">
    <source>
        <dbReference type="Google" id="ProtNLM"/>
    </source>
</evidence>
<reference evidence="4" key="1">
    <citation type="journal article" date="2019" name="Int. J. Syst. Evol. Microbiol.">
        <title>The Global Catalogue of Microorganisms (GCM) 10K type strain sequencing project: providing services to taxonomists for standard genome sequencing and annotation.</title>
        <authorList>
            <consortium name="The Broad Institute Genomics Platform"/>
            <consortium name="The Broad Institute Genome Sequencing Center for Infectious Disease"/>
            <person name="Wu L."/>
            <person name="Ma J."/>
        </authorList>
    </citation>
    <scope>NUCLEOTIDE SEQUENCE [LARGE SCALE GENOMIC DNA]</scope>
    <source>
        <strain evidence="4">JCM 17460</strain>
    </source>
</reference>
<feature type="compositionally biased region" description="Pro residues" evidence="1">
    <location>
        <begin position="231"/>
        <end position="248"/>
    </location>
</feature>
<evidence type="ECO:0000313" key="3">
    <source>
        <dbReference type="EMBL" id="GAA3539961.1"/>
    </source>
</evidence>
<feature type="region of interest" description="Disordered" evidence="1">
    <location>
        <begin position="219"/>
        <end position="248"/>
    </location>
</feature>
<feature type="transmembrane region" description="Helical" evidence="2">
    <location>
        <begin position="257"/>
        <end position="283"/>
    </location>
</feature>